<proteinExistence type="predicted"/>
<dbReference type="PANTHER" id="PTHR48228">
    <property type="entry name" value="SUCCINYL-COA--D-CITRAMALATE COA-TRANSFERASE"/>
    <property type="match status" value="1"/>
</dbReference>
<dbReference type="SUPFAM" id="SSF89796">
    <property type="entry name" value="CoA-transferase family III (CaiB/BaiF)"/>
    <property type="match status" value="1"/>
</dbReference>
<dbReference type="Proteomes" id="UP000635245">
    <property type="component" value="Unassembled WGS sequence"/>
</dbReference>
<feature type="region of interest" description="Disordered" evidence="1">
    <location>
        <begin position="347"/>
        <end position="376"/>
    </location>
</feature>
<protein>
    <submittedName>
        <fullName evidence="2">CoA transferase</fullName>
    </submittedName>
</protein>
<dbReference type="Gene3D" id="3.30.1540.10">
    <property type="entry name" value="formyl-coa transferase, domain 3"/>
    <property type="match status" value="1"/>
</dbReference>
<keyword evidence="2" id="KW-0808">Transferase</keyword>
<keyword evidence="3" id="KW-1185">Reference proteome</keyword>
<dbReference type="Pfam" id="PF02515">
    <property type="entry name" value="CoA_transf_3"/>
    <property type="match status" value="1"/>
</dbReference>
<gene>
    <name evidence="2" type="ORF">JHE00_06455</name>
</gene>
<comment type="caution">
    <text evidence="2">The sequence shown here is derived from an EMBL/GenBank/DDBJ whole genome shotgun (WGS) entry which is preliminary data.</text>
</comment>
<reference evidence="2" key="1">
    <citation type="submission" date="2020-12" db="EMBL/GenBank/DDBJ databases">
        <title>Prauserella sp. ASG 168, a novel actinomycete isolated from cave rock.</title>
        <authorList>
            <person name="Suriyachadkun C."/>
        </authorList>
    </citation>
    <scope>NUCLEOTIDE SEQUENCE</scope>
    <source>
        <strain evidence="2">ASG 168</strain>
    </source>
</reference>
<dbReference type="PANTHER" id="PTHR48228:SF5">
    <property type="entry name" value="ALPHA-METHYLACYL-COA RACEMASE"/>
    <property type="match status" value="1"/>
</dbReference>
<dbReference type="InterPro" id="IPR023606">
    <property type="entry name" value="CoA-Trfase_III_dom_1_sf"/>
</dbReference>
<accession>A0A934QR72</accession>
<dbReference type="GO" id="GO:0016740">
    <property type="term" value="F:transferase activity"/>
    <property type="evidence" value="ECO:0007669"/>
    <property type="project" value="UniProtKB-KW"/>
</dbReference>
<dbReference type="InterPro" id="IPR044855">
    <property type="entry name" value="CoA-Trfase_III_dom3_sf"/>
</dbReference>
<evidence type="ECO:0000256" key="1">
    <source>
        <dbReference type="SAM" id="MobiDB-lite"/>
    </source>
</evidence>
<dbReference type="EMBL" id="JAENJH010000001">
    <property type="protein sequence ID" value="MBK1783968.1"/>
    <property type="molecule type" value="Genomic_DNA"/>
</dbReference>
<evidence type="ECO:0000313" key="2">
    <source>
        <dbReference type="EMBL" id="MBK1783968.1"/>
    </source>
</evidence>
<sequence>MSTQPAPYPGGGPGEHPSSPGPLAGVKVVELAAIGPAPFAAMLLADMGAQVIRLERPGDGSVGAGSWNHLHRGRPSVACDLSTTQGRELVLRLAETADLVVEGFRPGVLERLGLGPDDVLARNPALVYGRATGYGQDGPLATVPGHDINYLAVAGALGAIRRHGQRPLAPLSLVGDFGGGGMLLAFGLLCGLVEARTSGRGQVVDAAMVDGTALLTTVFHALRNAGDWAEEPGTNVLDSGAHFYEVYDTADGHVAVGALEPKFYAELLRLLALDPAEFPQWERARWTELKHRFARIFRTRTTAHWAELFEHEQACVTAVYGLGDAPDHPHNRARGTFVEIDGALQPAPAPRFSRTPAPTPAPAADPGPDDGAALAAWGLGADDIATLTRSPERT</sequence>
<evidence type="ECO:0000313" key="3">
    <source>
        <dbReference type="Proteomes" id="UP000635245"/>
    </source>
</evidence>
<dbReference type="Gene3D" id="3.40.50.10540">
    <property type="entry name" value="Crotonobetainyl-coa:carnitine coa-transferase, domain 1"/>
    <property type="match status" value="1"/>
</dbReference>
<dbReference type="InterPro" id="IPR050509">
    <property type="entry name" value="CoA-transferase_III"/>
</dbReference>
<feature type="compositionally biased region" description="Pro residues" evidence="1">
    <location>
        <begin position="1"/>
        <end position="10"/>
    </location>
</feature>
<feature type="region of interest" description="Disordered" evidence="1">
    <location>
        <begin position="1"/>
        <end position="21"/>
    </location>
</feature>
<organism evidence="2 3">
    <name type="scientific">Prauserella cavernicola</name>
    <dbReference type="NCBI Taxonomy" id="2800127"/>
    <lineage>
        <taxon>Bacteria</taxon>
        <taxon>Bacillati</taxon>
        <taxon>Actinomycetota</taxon>
        <taxon>Actinomycetes</taxon>
        <taxon>Pseudonocardiales</taxon>
        <taxon>Pseudonocardiaceae</taxon>
        <taxon>Prauserella</taxon>
    </lineage>
</organism>
<dbReference type="RefSeq" id="WP_200315661.1">
    <property type="nucleotide sequence ID" value="NZ_JAENJH010000001.1"/>
</dbReference>
<dbReference type="AlphaFoldDB" id="A0A934QR72"/>
<name>A0A934QR72_9PSEU</name>
<feature type="compositionally biased region" description="Low complexity" evidence="1">
    <location>
        <begin position="366"/>
        <end position="376"/>
    </location>
</feature>
<dbReference type="InterPro" id="IPR003673">
    <property type="entry name" value="CoA-Trfase_fam_III"/>
</dbReference>